<keyword evidence="4" id="KW-0560">Oxidoreductase</keyword>
<evidence type="ECO:0000313" key="9">
    <source>
        <dbReference type="Proteomes" id="UP000663499"/>
    </source>
</evidence>
<protein>
    <submittedName>
        <fullName evidence="8">NAD(P)-dependent alcohol dehydrogenase</fullName>
    </submittedName>
</protein>
<dbReference type="GO" id="GO:0051903">
    <property type="term" value="F:S-(hydroxymethyl)glutathione dehydrogenase [NAD(P)+] activity"/>
    <property type="evidence" value="ECO:0007669"/>
    <property type="project" value="TreeGrafter"/>
</dbReference>
<dbReference type="InterPro" id="IPR013154">
    <property type="entry name" value="ADH-like_N"/>
</dbReference>
<comment type="cofactor">
    <cofactor evidence="1 6">
        <name>Zn(2+)</name>
        <dbReference type="ChEBI" id="CHEBI:29105"/>
    </cofactor>
</comment>
<dbReference type="GO" id="GO:0046294">
    <property type="term" value="P:formaldehyde catabolic process"/>
    <property type="evidence" value="ECO:0007669"/>
    <property type="project" value="TreeGrafter"/>
</dbReference>
<dbReference type="GO" id="GO:0005829">
    <property type="term" value="C:cytosol"/>
    <property type="evidence" value="ECO:0007669"/>
    <property type="project" value="TreeGrafter"/>
</dbReference>
<keyword evidence="5" id="KW-0520">NAD</keyword>
<dbReference type="GO" id="GO:0008270">
    <property type="term" value="F:zinc ion binding"/>
    <property type="evidence" value="ECO:0007669"/>
    <property type="project" value="InterPro"/>
</dbReference>
<keyword evidence="3 6" id="KW-0862">Zinc</keyword>
<dbReference type="InterPro" id="IPR011032">
    <property type="entry name" value="GroES-like_sf"/>
</dbReference>
<gene>
    <name evidence="8" type="ORF">J0B03_11565</name>
</gene>
<keyword evidence="2 6" id="KW-0479">Metal-binding</keyword>
<dbReference type="InterPro" id="IPR013149">
    <property type="entry name" value="ADH-like_C"/>
</dbReference>
<dbReference type="RefSeq" id="WP_207299752.1">
    <property type="nucleotide sequence ID" value="NZ_CP071444.1"/>
</dbReference>
<evidence type="ECO:0000256" key="2">
    <source>
        <dbReference type="ARBA" id="ARBA00022723"/>
    </source>
</evidence>
<dbReference type="PROSITE" id="PS00059">
    <property type="entry name" value="ADH_ZINC"/>
    <property type="match status" value="1"/>
</dbReference>
<evidence type="ECO:0000313" key="8">
    <source>
        <dbReference type="EMBL" id="QSX08411.1"/>
    </source>
</evidence>
<evidence type="ECO:0000256" key="6">
    <source>
        <dbReference type="RuleBase" id="RU361277"/>
    </source>
</evidence>
<evidence type="ECO:0000256" key="1">
    <source>
        <dbReference type="ARBA" id="ARBA00001947"/>
    </source>
</evidence>
<organism evidence="8 9">
    <name type="scientific">Alkalibacter rhizosphaerae</name>
    <dbReference type="NCBI Taxonomy" id="2815577"/>
    <lineage>
        <taxon>Bacteria</taxon>
        <taxon>Bacillati</taxon>
        <taxon>Bacillota</taxon>
        <taxon>Clostridia</taxon>
        <taxon>Eubacteriales</taxon>
        <taxon>Eubacteriaceae</taxon>
        <taxon>Alkalibacter</taxon>
    </lineage>
</organism>
<accession>A0A974XER8</accession>
<evidence type="ECO:0000259" key="7">
    <source>
        <dbReference type="SMART" id="SM00829"/>
    </source>
</evidence>
<dbReference type="Gene3D" id="3.90.180.10">
    <property type="entry name" value="Medium-chain alcohol dehydrogenases, catalytic domain"/>
    <property type="match status" value="1"/>
</dbReference>
<dbReference type="Pfam" id="PF08240">
    <property type="entry name" value="ADH_N"/>
    <property type="match status" value="1"/>
</dbReference>
<evidence type="ECO:0000256" key="4">
    <source>
        <dbReference type="ARBA" id="ARBA00023002"/>
    </source>
</evidence>
<dbReference type="SUPFAM" id="SSF50129">
    <property type="entry name" value="GroES-like"/>
    <property type="match status" value="2"/>
</dbReference>
<dbReference type="PANTHER" id="PTHR43880">
    <property type="entry name" value="ALCOHOL DEHYDROGENASE"/>
    <property type="match status" value="1"/>
</dbReference>
<proteinExistence type="inferred from homology"/>
<dbReference type="Pfam" id="PF00107">
    <property type="entry name" value="ADH_zinc_N"/>
    <property type="match status" value="1"/>
</dbReference>
<dbReference type="CDD" id="cd08278">
    <property type="entry name" value="benzyl_alcohol_DH"/>
    <property type="match status" value="1"/>
</dbReference>
<dbReference type="SMART" id="SM00829">
    <property type="entry name" value="PKS_ER"/>
    <property type="match status" value="1"/>
</dbReference>
<comment type="similarity">
    <text evidence="6">Belongs to the zinc-containing alcohol dehydrogenase family.</text>
</comment>
<dbReference type="InterPro" id="IPR002328">
    <property type="entry name" value="ADH_Zn_CS"/>
</dbReference>
<evidence type="ECO:0000256" key="3">
    <source>
        <dbReference type="ARBA" id="ARBA00022833"/>
    </source>
</evidence>
<dbReference type="Proteomes" id="UP000663499">
    <property type="component" value="Chromosome"/>
</dbReference>
<dbReference type="SUPFAM" id="SSF51735">
    <property type="entry name" value="NAD(P)-binding Rossmann-fold domains"/>
    <property type="match status" value="1"/>
</dbReference>
<reference evidence="8" key="1">
    <citation type="submission" date="2021-03" db="EMBL/GenBank/DDBJ databases">
        <title>Alkalibacter marinus sp. nov., isolated from tidal flat sediment.</title>
        <authorList>
            <person name="Namirimu T."/>
            <person name="Yang J.-A."/>
            <person name="Yang S.-H."/>
            <person name="Kim Y.-J."/>
            <person name="Kwon K.K."/>
        </authorList>
    </citation>
    <scope>NUCLEOTIDE SEQUENCE</scope>
    <source>
        <strain evidence="8">ES005</strain>
    </source>
</reference>
<dbReference type="PANTHER" id="PTHR43880:SF12">
    <property type="entry name" value="ALCOHOL DEHYDROGENASE CLASS-3"/>
    <property type="match status" value="1"/>
</dbReference>
<dbReference type="FunFam" id="3.40.50.720:FF:000003">
    <property type="entry name" value="S-(hydroxymethyl)glutathione dehydrogenase"/>
    <property type="match status" value="1"/>
</dbReference>
<dbReference type="AlphaFoldDB" id="A0A974XER8"/>
<dbReference type="InterPro" id="IPR036291">
    <property type="entry name" value="NAD(P)-bd_dom_sf"/>
</dbReference>
<dbReference type="KEGG" id="alka:J0B03_11565"/>
<dbReference type="InterPro" id="IPR020843">
    <property type="entry name" value="ER"/>
</dbReference>
<dbReference type="Gene3D" id="3.40.50.720">
    <property type="entry name" value="NAD(P)-binding Rossmann-like Domain"/>
    <property type="match status" value="1"/>
</dbReference>
<evidence type="ECO:0000256" key="5">
    <source>
        <dbReference type="ARBA" id="ARBA00023027"/>
    </source>
</evidence>
<sequence>MKIKAAVVRKPGAPFRIEEVEIAKPKETEVLVRMIACGVCHTDAVARDQEMPVPLPAVLGHEGSGIVEEVGSRVRDIKPGDHVVLTVYSCGRCEACMTGHPSQCEWAFPTSFLGAYEDGTKRLSKDGVELSTFFAQASFATYAIADERNAIKIDKDVDLSLMGPLGCGIQTGAGTVMNKLKPEPGSAVVVFGCGAVGLSAIMAAKIMGADPIIGVDAVDSRLELAKELGAHIVFNGKKEKDLVTSIQEVTGGGADCSLDTTGVETLVNQALFCLKPLGTCAIVASSGDREFKIPLQNAIMGVGKTLMGVVEGDAIPKLFIPKLVKLYKQGAFPLDKLVQFYDFEEINQAFEDSKSGKTIKPILRF</sequence>
<feature type="domain" description="Enoyl reductase (ER)" evidence="7">
    <location>
        <begin position="12"/>
        <end position="363"/>
    </location>
</feature>
<keyword evidence="9" id="KW-1185">Reference proteome</keyword>
<name>A0A974XER8_9FIRM</name>
<dbReference type="EMBL" id="CP071444">
    <property type="protein sequence ID" value="QSX08411.1"/>
    <property type="molecule type" value="Genomic_DNA"/>
</dbReference>